<dbReference type="AlphaFoldDB" id="A0A1W6JZM6"/>
<evidence type="ECO:0000256" key="6">
    <source>
        <dbReference type="ARBA" id="ARBA00022840"/>
    </source>
</evidence>
<comment type="catalytic activity">
    <reaction evidence="7 8">
        <text>dTMP + ATP = dTDP + ADP</text>
        <dbReference type="Rhea" id="RHEA:13517"/>
        <dbReference type="ChEBI" id="CHEBI:30616"/>
        <dbReference type="ChEBI" id="CHEBI:58369"/>
        <dbReference type="ChEBI" id="CHEBI:63528"/>
        <dbReference type="ChEBI" id="CHEBI:456216"/>
        <dbReference type="EC" id="2.7.4.9"/>
    </reaction>
</comment>
<dbReference type="GO" id="GO:0006233">
    <property type="term" value="P:dTDP biosynthetic process"/>
    <property type="evidence" value="ECO:0007669"/>
    <property type="project" value="InterPro"/>
</dbReference>
<name>A0A1W6JZM6_9CREN</name>
<organism evidence="10 11">
    <name type="scientific">Acidianus manzaensis</name>
    <dbReference type="NCBI Taxonomy" id="282676"/>
    <lineage>
        <taxon>Archaea</taxon>
        <taxon>Thermoproteota</taxon>
        <taxon>Thermoprotei</taxon>
        <taxon>Sulfolobales</taxon>
        <taxon>Sulfolobaceae</taxon>
        <taxon>Acidianus</taxon>
    </lineage>
</organism>
<evidence type="ECO:0000256" key="3">
    <source>
        <dbReference type="ARBA" id="ARBA00022727"/>
    </source>
</evidence>
<dbReference type="EC" id="2.7.4.9" evidence="8"/>
<keyword evidence="4 8" id="KW-0547">Nucleotide-binding</keyword>
<dbReference type="HAMAP" id="MF_00165">
    <property type="entry name" value="Thymidylate_kinase"/>
    <property type="match status" value="1"/>
</dbReference>
<dbReference type="RefSeq" id="WP_148691466.1">
    <property type="nucleotide sequence ID" value="NZ_CP020477.1"/>
</dbReference>
<dbReference type="InterPro" id="IPR018094">
    <property type="entry name" value="Thymidylate_kinase"/>
</dbReference>
<evidence type="ECO:0000256" key="8">
    <source>
        <dbReference type="HAMAP-Rule" id="MF_00165"/>
    </source>
</evidence>
<evidence type="ECO:0000256" key="2">
    <source>
        <dbReference type="ARBA" id="ARBA00022679"/>
    </source>
</evidence>
<feature type="binding site" evidence="8">
    <location>
        <begin position="8"/>
        <end position="15"/>
    </location>
    <ligand>
        <name>ATP</name>
        <dbReference type="ChEBI" id="CHEBI:30616"/>
    </ligand>
</feature>
<dbReference type="SUPFAM" id="SSF52540">
    <property type="entry name" value="P-loop containing nucleoside triphosphate hydrolases"/>
    <property type="match status" value="1"/>
</dbReference>
<dbReference type="PROSITE" id="PS01331">
    <property type="entry name" value="THYMIDYLATE_KINASE"/>
    <property type="match status" value="1"/>
</dbReference>
<dbReference type="Gene3D" id="3.40.50.300">
    <property type="entry name" value="P-loop containing nucleotide triphosphate hydrolases"/>
    <property type="match status" value="1"/>
</dbReference>
<evidence type="ECO:0000256" key="7">
    <source>
        <dbReference type="ARBA" id="ARBA00048743"/>
    </source>
</evidence>
<evidence type="ECO:0000259" key="9">
    <source>
        <dbReference type="Pfam" id="PF02223"/>
    </source>
</evidence>
<protein>
    <recommendedName>
        <fullName evidence="8">Probable thymidylate kinase</fullName>
        <ecNumber evidence="8">2.7.4.9</ecNumber>
    </recommendedName>
    <alternativeName>
        <fullName evidence="8">dTMP kinase</fullName>
    </alternativeName>
</protein>
<dbReference type="Pfam" id="PF02223">
    <property type="entry name" value="Thymidylate_kin"/>
    <property type="match status" value="1"/>
</dbReference>
<sequence>MLMIALEGIDGSGKSSIGKELQKYLQNKYKNKKILLTYEPFTSEITTLIQNLGWKDGISLTLLFSADRAIHLNWIKQNNPDIVIMDRYYLSTIAYQSSLGVKKEWIINVNSFFPKPDLTILLDLPSEIAIKRINKTDKFNFSEKIQLLEKVRHNYLELAKEDKNIKIIDATKEFNTVLKEAIMNVEKLFS</sequence>
<keyword evidence="2 8" id="KW-0808">Transferase</keyword>
<dbReference type="Proteomes" id="UP000193404">
    <property type="component" value="Chromosome"/>
</dbReference>
<keyword evidence="3 8" id="KW-0545">Nucleotide biosynthesis</keyword>
<dbReference type="GO" id="GO:0006227">
    <property type="term" value="P:dUDP biosynthetic process"/>
    <property type="evidence" value="ECO:0007669"/>
    <property type="project" value="TreeGrafter"/>
</dbReference>
<dbReference type="GO" id="GO:0006235">
    <property type="term" value="P:dTTP biosynthetic process"/>
    <property type="evidence" value="ECO:0007669"/>
    <property type="project" value="UniProtKB-UniRule"/>
</dbReference>
<dbReference type="CDD" id="cd01672">
    <property type="entry name" value="TMPK"/>
    <property type="match status" value="1"/>
</dbReference>
<dbReference type="InterPro" id="IPR027417">
    <property type="entry name" value="P-loop_NTPase"/>
</dbReference>
<dbReference type="EMBL" id="CP020477">
    <property type="protein sequence ID" value="ARM75692.1"/>
    <property type="molecule type" value="Genomic_DNA"/>
</dbReference>
<evidence type="ECO:0000256" key="4">
    <source>
        <dbReference type="ARBA" id="ARBA00022741"/>
    </source>
</evidence>
<evidence type="ECO:0000256" key="5">
    <source>
        <dbReference type="ARBA" id="ARBA00022777"/>
    </source>
</evidence>
<dbReference type="GO" id="GO:0004798">
    <property type="term" value="F:dTMP kinase activity"/>
    <property type="evidence" value="ECO:0007669"/>
    <property type="project" value="UniProtKB-UniRule"/>
</dbReference>
<dbReference type="PANTHER" id="PTHR10344:SF4">
    <property type="entry name" value="UMP-CMP KINASE 2, MITOCHONDRIAL"/>
    <property type="match status" value="1"/>
</dbReference>
<evidence type="ECO:0000313" key="11">
    <source>
        <dbReference type="Proteomes" id="UP000193404"/>
    </source>
</evidence>
<dbReference type="KEGG" id="aman:B6F84_06325"/>
<dbReference type="InterPro" id="IPR018095">
    <property type="entry name" value="Thymidylate_kin_CS"/>
</dbReference>
<evidence type="ECO:0000256" key="1">
    <source>
        <dbReference type="ARBA" id="ARBA00009776"/>
    </source>
</evidence>
<reference evidence="10 11" key="1">
    <citation type="submission" date="2017-03" db="EMBL/GenBank/DDBJ databases">
        <title>Sulfur activation and transportation mechanism of thermophilic Archaea Acidianus manzaensis YN-25.</title>
        <authorList>
            <person name="Ma Y."/>
            <person name="Yang Y."/>
            <person name="Xia J."/>
        </authorList>
    </citation>
    <scope>NUCLEOTIDE SEQUENCE [LARGE SCALE GENOMIC DNA]</scope>
    <source>
        <strain evidence="10 11">YN-25</strain>
    </source>
</reference>
<gene>
    <name evidence="8" type="primary">tmk</name>
    <name evidence="10" type="ORF">B6F84_06325</name>
</gene>
<comment type="similarity">
    <text evidence="1 8">Belongs to the thymidylate kinase family.</text>
</comment>
<dbReference type="STRING" id="282676.B6F84_06325"/>
<dbReference type="GeneID" id="41590519"/>
<proteinExistence type="inferred from homology"/>
<evidence type="ECO:0000313" key="10">
    <source>
        <dbReference type="EMBL" id="ARM75692.1"/>
    </source>
</evidence>
<dbReference type="GO" id="GO:0005737">
    <property type="term" value="C:cytoplasm"/>
    <property type="evidence" value="ECO:0007669"/>
    <property type="project" value="TreeGrafter"/>
</dbReference>
<dbReference type="OrthoDB" id="43083at2157"/>
<keyword evidence="11" id="KW-1185">Reference proteome</keyword>
<keyword evidence="6 8" id="KW-0067">ATP-binding</keyword>
<accession>A0A1W6JZM6</accession>
<dbReference type="InterPro" id="IPR039430">
    <property type="entry name" value="Thymidylate_kin-like_dom"/>
</dbReference>
<dbReference type="NCBIfam" id="TIGR00041">
    <property type="entry name" value="DTMP_kinase"/>
    <property type="match status" value="1"/>
</dbReference>
<dbReference type="PANTHER" id="PTHR10344">
    <property type="entry name" value="THYMIDYLATE KINASE"/>
    <property type="match status" value="1"/>
</dbReference>
<keyword evidence="5 8" id="KW-0418">Kinase</keyword>
<dbReference type="GO" id="GO:0005524">
    <property type="term" value="F:ATP binding"/>
    <property type="evidence" value="ECO:0007669"/>
    <property type="project" value="UniProtKB-UniRule"/>
</dbReference>
<feature type="domain" description="Thymidylate kinase-like" evidence="9">
    <location>
        <begin position="6"/>
        <end position="179"/>
    </location>
</feature>